<dbReference type="PRINTS" id="PR01438">
    <property type="entry name" value="UNVRSLSTRESS"/>
</dbReference>
<dbReference type="InterPro" id="IPR006015">
    <property type="entry name" value="Universal_stress_UspA"/>
</dbReference>
<evidence type="ECO:0000313" key="5">
    <source>
        <dbReference type="EMBL" id="MFB9645397.1"/>
    </source>
</evidence>
<protein>
    <submittedName>
        <fullName evidence="5">Universal stress protein</fullName>
    </submittedName>
</protein>
<dbReference type="PANTHER" id="PTHR46268:SF27">
    <property type="entry name" value="UNIVERSAL STRESS PROTEIN RV2623"/>
    <property type="match status" value="1"/>
</dbReference>
<keyword evidence="6" id="KW-1185">Reference proteome</keyword>
<comment type="caution">
    <text evidence="5">The sequence shown here is derived from an EMBL/GenBank/DDBJ whole genome shotgun (WGS) entry which is preliminary data.</text>
</comment>
<evidence type="ECO:0000313" key="6">
    <source>
        <dbReference type="Proteomes" id="UP001589611"/>
    </source>
</evidence>
<dbReference type="RefSeq" id="WP_344715846.1">
    <property type="nucleotide sequence ID" value="NZ_BAAAWH010000001.1"/>
</dbReference>
<gene>
    <name evidence="5" type="ORF">ACFFPJ_06270</name>
</gene>
<organism evidence="5 6">
    <name type="scientific">Microbacterium terregens</name>
    <dbReference type="NCBI Taxonomy" id="69363"/>
    <lineage>
        <taxon>Bacteria</taxon>
        <taxon>Bacillati</taxon>
        <taxon>Actinomycetota</taxon>
        <taxon>Actinomycetes</taxon>
        <taxon>Micrococcales</taxon>
        <taxon>Microbacteriaceae</taxon>
        <taxon>Microbacterium</taxon>
    </lineage>
</organism>
<dbReference type="InterPro" id="IPR014729">
    <property type="entry name" value="Rossmann-like_a/b/a_fold"/>
</dbReference>
<dbReference type="Proteomes" id="UP001589611">
    <property type="component" value="Unassembled WGS sequence"/>
</dbReference>
<dbReference type="Pfam" id="PF00582">
    <property type="entry name" value="Usp"/>
    <property type="match status" value="1"/>
</dbReference>
<proteinExistence type="inferred from homology"/>
<evidence type="ECO:0000256" key="3">
    <source>
        <dbReference type="ARBA" id="ARBA00022840"/>
    </source>
</evidence>
<accession>A0ABV5T0I8</accession>
<reference evidence="5 6" key="1">
    <citation type="submission" date="2024-09" db="EMBL/GenBank/DDBJ databases">
        <authorList>
            <person name="Sun Q."/>
            <person name="Mori K."/>
        </authorList>
    </citation>
    <scope>NUCLEOTIDE SEQUENCE [LARGE SCALE GENOMIC DNA]</scope>
    <source>
        <strain evidence="5 6">JCM 1342</strain>
    </source>
</reference>
<dbReference type="PANTHER" id="PTHR46268">
    <property type="entry name" value="STRESS RESPONSE PROTEIN NHAX"/>
    <property type="match status" value="1"/>
</dbReference>
<feature type="domain" description="UspA" evidence="4">
    <location>
        <begin position="131"/>
        <end position="267"/>
    </location>
</feature>
<dbReference type="InterPro" id="IPR006016">
    <property type="entry name" value="UspA"/>
</dbReference>
<evidence type="ECO:0000256" key="2">
    <source>
        <dbReference type="ARBA" id="ARBA00022741"/>
    </source>
</evidence>
<keyword evidence="3" id="KW-0067">ATP-binding</keyword>
<dbReference type="Gene3D" id="3.40.50.620">
    <property type="entry name" value="HUPs"/>
    <property type="match status" value="2"/>
</dbReference>
<dbReference type="SUPFAM" id="SSF52402">
    <property type="entry name" value="Adenine nucleotide alpha hydrolases-like"/>
    <property type="match status" value="2"/>
</dbReference>
<name>A0ABV5T0I8_9MICO</name>
<dbReference type="EMBL" id="JBHMBE010000002">
    <property type="protein sequence ID" value="MFB9645397.1"/>
    <property type="molecule type" value="Genomic_DNA"/>
</dbReference>
<sequence length="273" mass="28884">MTVGFDGTEASFVALDWAAQRASGRPIQVEIATVDVADLFAEDVVDDALEDAVRRFRNIAPDAEVSATDFAGRMPGALLHAARLSDLLVIGAHHRRPVRSALTGWRPLRIVSHSEVPIVVVPDDWTDTSGPILVGIDDDDSSSGAVEFASAEAAASGVALTLLHAWRMPGPTMDGSVALLPSPIEEKAAQRRVLDRVCAQVVETHPEVKVDCILARDSPSPALLTESRRSSLLVIGTHRRGLLAGSFLGSVGQDVLVEARVPICVVPATASTP</sequence>
<evidence type="ECO:0000259" key="4">
    <source>
        <dbReference type="Pfam" id="PF00582"/>
    </source>
</evidence>
<comment type="similarity">
    <text evidence="1">Belongs to the universal stress protein A family.</text>
</comment>
<evidence type="ECO:0000256" key="1">
    <source>
        <dbReference type="ARBA" id="ARBA00008791"/>
    </source>
</evidence>
<keyword evidence="2" id="KW-0547">Nucleotide-binding</keyword>